<dbReference type="SMART" id="SM00028">
    <property type="entry name" value="TPR"/>
    <property type="match status" value="4"/>
</dbReference>
<sequence>METALLAALAEGAGGDGGRRAVEALARVLGLGAGASVRDIAKAAAEPVRRDAVREWGETVAELLAAGPSGVAGAVARAMERSAPGSGASWYGGDHTDFRGGVFLREVVGVQVVVQEGGTAVPEAMTGLPPRPGGFTGRDRETEDLLRALDPDGAQSAAAPVASVSGLGGIGKTALAVETAHLARERGWFPGGILFIDLHGYDREPVTADRSLRTLLHALGTPPEHMPTTTDERAALYRSTLAVRAGERGGMLVLADNASSAEQVRPLLPGDFRHRALVTSRDRLPQLGARLLPLDELGTREAYELLDRALRIADPHDGRVGDDPGTTGRLASLCGHLPLALQIAAALLAADPAKPVSELVAELAEAHDRLDHLDDGERSVRAAFELSYRRLPPEQARLLRLLALAPGPEVSDEVVAALVGADRPPVRDQHALARAHLVERGHTRGSWRLHDLVRVFGAGVVARAEGDAARARVLRHYLERARAADARLKPRTEDDEETGPFRSREEALAWFDAERAGLVAAVQWATDRQLAADAVRLAGALGEYLDWRRRFDDSVTVCGAVCAAARRAGDEAAEAAAWNRTGTALRGNRRLREAYDAHRRAHDLYEALGHDNGRAMALSNLGAILGDVGQVDDAVDAFRLALGLFRRTGDRHSEAGVWNNLALILRKSGRVDEALDALRSALGLYRETGDRPREGRARHNYAVALNARGRTAEAVTACLDSLDICEEFEDWHGAARTLYALGLVHETAGDAERARVRMTQAADAYERAGSPKEAEQARRAARLTGPAPTGTPAPAAPPDRTADSGPPGPRPPGVPGNAGP</sequence>
<organism evidence="3 4">
    <name type="scientific">Streptomyces lividans 1326</name>
    <dbReference type="NCBI Taxonomy" id="1200984"/>
    <lineage>
        <taxon>Bacteria</taxon>
        <taxon>Bacillati</taxon>
        <taxon>Actinomycetota</taxon>
        <taxon>Actinomycetes</taxon>
        <taxon>Kitasatosporales</taxon>
        <taxon>Streptomycetaceae</taxon>
        <taxon>Streptomyces</taxon>
    </lineage>
</organism>
<evidence type="ECO:0000256" key="2">
    <source>
        <dbReference type="SAM" id="MobiDB-lite"/>
    </source>
</evidence>
<dbReference type="Proteomes" id="UP000014062">
    <property type="component" value="Chromosome"/>
</dbReference>
<dbReference type="InterPro" id="IPR011990">
    <property type="entry name" value="TPR-like_helical_dom_sf"/>
</dbReference>
<dbReference type="EMBL" id="CM001889">
    <property type="protein sequence ID" value="EOY50410.1"/>
    <property type="molecule type" value="Genomic_DNA"/>
</dbReference>
<dbReference type="Pfam" id="PF13424">
    <property type="entry name" value="TPR_12"/>
    <property type="match status" value="2"/>
</dbReference>
<dbReference type="InterPro" id="IPR019734">
    <property type="entry name" value="TPR_rpt"/>
</dbReference>
<dbReference type="PANTHER" id="PTHR47691">
    <property type="entry name" value="REGULATOR-RELATED"/>
    <property type="match status" value="1"/>
</dbReference>
<dbReference type="SUPFAM" id="SSF52540">
    <property type="entry name" value="P-loop containing nucleoside triphosphate hydrolases"/>
    <property type="match status" value="1"/>
</dbReference>
<dbReference type="SUPFAM" id="SSF48452">
    <property type="entry name" value="TPR-like"/>
    <property type="match status" value="1"/>
</dbReference>
<dbReference type="PANTHER" id="PTHR47691:SF3">
    <property type="entry name" value="HTH-TYPE TRANSCRIPTIONAL REGULATOR RV0890C-RELATED"/>
    <property type="match status" value="1"/>
</dbReference>
<accession>A0A7U9HDF2</accession>
<dbReference type="PROSITE" id="PS50005">
    <property type="entry name" value="TPR"/>
    <property type="match status" value="1"/>
</dbReference>
<feature type="compositionally biased region" description="Basic and acidic residues" evidence="2">
    <location>
        <begin position="764"/>
        <end position="778"/>
    </location>
</feature>
<reference evidence="4" key="1">
    <citation type="journal article" date="2013" name="Genome Biol. Evol.">
        <title>The genome sequence of Streptomyces lividans 66 reveals a novel tRNA-dependent peptide biosynthetic system within a metal-related genomic island.</title>
        <authorList>
            <person name="Cruz-Morales P."/>
            <person name="Vijgenboom E."/>
            <person name="Iruegas-Bocardo F."/>
            <person name="Girard G."/>
            <person name="Yanez-Guerra L.A."/>
            <person name="Ramos-Aboites H.E."/>
            <person name="Pernodet J.L."/>
            <person name="Anne J."/>
            <person name="van Wezel G.P."/>
            <person name="Barona-Gomez F."/>
        </authorList>
    </citation>
    <scope>NUCLEOTIDE SEQUENCE [LARGE SCALE GENOMIC DNA]</scope>
    <source>
        <strain evidence="4">1326</strain>
    </source>
</reference>
<feature type="repeat" description="TPR" evidence="1">
    <location>
        <begin position="655"/>
        <end position="688"/>
    </location>
</feature>
<dbReference type="InterPro" id="IPR027417">
    <property type="entry name" value="P-loop_NTPase"/>
</dbReference>
<dbReference type="AlphaFoldDB" id="A0A7U9HDF2"/>
<dbReference type="Gene3D" id="3.40.50.300">
    <property type="entry name" value="P-loop containing nucleotide triphosphate hydrolases"/>
    <property type="match status" value="1"/>
</dbReference>
<gene>
    <name evidence="3" type="ORF">SLI_5702</name>
</gene>
<name>A0A7U9HDF2_STRLI</name>
<proteinExistence type="predicted"/>
<keyword evidence="1" id="KW-0802">TPR repeat</keyword>
<dbReference type="Gene3D" id="1.25.40.10">
    <property type="entry name" value="Tetratricopeptide repeat domain"/>
    <property type="match status" value="1"/>
</dbReference>
<evidence type="ECO:0000313" key="3">
    <source>
        <dbReference type="EMBL" id="EOY50410.1"/>
    </source>
</evidence>
<protein>
    <submittedName>
        <fullName evidence="3">Uncharacterized protein</fullName>
    </submittedName>
</protein>
<dbReference type="PRINTS" id="PR00364">
    <property type="entry name" value="DISEASERSIST"/>
</dbReference>
<evidence type="ECO:0000256" key="1">
    <source>
        <dbReference type="PROSITE-ProRule" id="PRU00339"/>
    </source>
</evidence>
<feature type="region of interest" description="Disordered" evidence="2">
    <location>
        <begin position="762"/>
        <end position="820"/>
    </location>
</feature>
<evidence type="ECO:0000313" key="4">
    <source>
        <dbReference type="Proteomes" id="UP000014062"/>
    </source>
</evidence>